<protein>
    <submittedName>
        <fullName evidence="1">Uncharacterized protein</fullName>
    </submittedName>
</protein>
<dbReference type="Proteomes" id="UP000239735">
    <property type="component" value="Unassembled WGS sequence"/>
</dbReference>
<dbReference type="SUPFAM" id="SSF56672">
    <property type="entry name" value="DNA/RNA polymerases"/>
    <property type="match status" value="1"/>
</dbReference>
<organism evidence="1 2">
    <name type="scientific">Candidatus Sulfuritelmatomonas gaucii</name>
    <dbReference type="NCBI Taxonomy" id="2043161"/>
    <lineage>
        <taxon>Bacteria</taxon>
        <taxon>Pseudomonadati</taxon>
        <taxon>Acidobacteriota</taxon>
        <taxon>Terriglobia</taxon>
        <taxon>Terriglobales</taxon>
        <taxon>Acidobacteriaceae</taxon>
        <taxon>Candidatus Sulfuritelmatomonas</taxon>
    </lineage>
</organism>
<evidence type="ECO:0000313" key="2">
    <source>
        <dbReference type="Proteomes" id="UP000239735"/>
    </source>
</evidence>
<name>A0A2N9LHR4_9BACT</name>
<proteinExistence type="predicted"/>
<dbReference type="InterPro" id="IPR043502">
    <property type="entry name" value="DNA/RNA_pol_sf"/>
</dbReference>
<dbReference type="EMBL" id="OKRB01000093">
    <property type="protein sequence ID" value="SPE22772.1"/>
    <property type="molecule type" value="Genomic_DNA"/>
</dbReference>
<dbReference type="SUPFAM" id="SSF53098">
    <property type="entry name" value="Ribonuclease H-like"/>
    <property type="match status" value="1"/>
</dbReference>
<dbReference type="AlphaFoldDB" id="A0A2N9LHR4"/>
<accession>A0A2N9LHR4</accession>
<reference evidence="2" key="1">
    <citation type="submission" date="2018-02" db="EMBL/GenBank/DDBJ databases">
        <authorList>
            <person name="Hausmann B."/>
        </authorList>
    </citation>
    <scope>NUCLEOTIDE SEQUENCE [LARGE SCALE GENOMIC DNA]</scope>
    <source>
        <strain evidence="2">Peat soil MAG SbA5</strain>
    </source>
</reference>
<gene>
    <name evidence="1" type="ORF">SBA5_360010</name>
</gene>
<sequence length="979" mass="110165">MLVFDTETRTDATQSLLFGCFRFIVEGQCVREALFHARDLSKAEITALKKYAANHSANVAQHGRCTLDVLSLDEFLDDLFRAAYKARCLVVGFNLPFDLSRIGFDVVPSRGEFLGGFSIGLWSYVDKKGRRKRNAFRPRIGIRHIDSKRALIGFTARKSPDSYDLDTDKSTGKARTFRGNFLDLRTLAFALDRSHSLKSACDAFGVTHGKVEASEHGKITGKYIDYCRRDVEATAELAEKLLEEFDRHPIQLRATSAFSPASNGKAYLRAMGIAPVLDRQHNLQPFIGYAQTAFFGGRTSAHIRKLAVPVVYTDFLSMYSTVNSLLNLWQFVISNEIKIRTGCNNEIESLLKRITVDGLFKQSTWERLTAFVRVVPQGDILPSRCKYNPATNDWQVGINHLYANDSKDALWFSLPDVVASVILTGRIPQIADSFILEPHGIVPNLRPTKLRGKIEVDPRAQDFFRVVIEERKRLSLRTDLSSIERERLDKALKVLANSASYGIYAEMNRQDSSDRVLVHCHGLDAEPFSCRVQNPEIPGEFCFSPFASLITGAARLMLALLEKCVTDLGGTYAMEDTDSMAIVATERGGLVDCPGGYRRKRDGTKAVKALSWIQVAGIANRFKLLNPYDKSAVPGSILKIEEDNFSPETGDQRQLWCYAISAKRYALFLRNNRGASELLRKGKNSSENHWSEHGLGHLLNPIDPEREDREWIAHVWQGILNPATAKRTPPIPFQNTPAVGRITVSNPATLRALETLNSKKVYSQQIKPFNFLLSCHVGPMGHPVGTDPTHFHLIAPYETNPTKWSQMKWIDQYSGKSFRISASQHFSSRQTASVKTFGDVISEYEFHAEPKCTDSEGNICEKDTRGLLQRRHVAIDRILFIGKESNELEEIDAGLIHSAADAYTEFVDPSRDEWERKIRPVLKQISLSKLCEETGFSRRALINWRTGKSRPHPNNQRLLVDSLRLMGQSPLSVKTPLKH</sequence>
<dbReference type="InterPro" id="IPR012337">
    <property type="entry name" value="RNaseH-like_sf"/>
</dbReference>
<evidence type="ECO:0000313" key="1">
    <source>
        <dbReference type="EMBL" id="SPE22772.1"/>
    </source>
</evidence>